<feature type="domain" description="Peptidase M48" evidence="8">
    <location>
        <begin position="206"/>
        <end position="411"/>
    </location>
</feature>
<keyword evidence="7" id="KW-1133">Transmembrane helix</keyword>
<dbReference type="InterPro" id="IPR032456">
    <property type="entry name" value="Peptidase_M48_N"/>
</dbReference>
<dbReference type="PANTHER" id="PTHR10120">
    <property type="entry name" value="CAAX PRENYL PROTEASE 1"/>
    <property type="match status" value="1"/>
</dbReference>
<sequence>MTPEEWLYLIVGIVLVDYVVDQGLDYLNLRHSKTKLPEKLEGLYEADEYARSQQYQKAKAKFGFVTSAFSTLLTLLVLSLGLFGWLDAWLRDSIDDPILLSLSFFGVLFLLSDWVNIPFAYYATFVLEEQFGFNKTTLKTFITDKLKGYLLIALIGGGLGYALLWIIQELGAQFWLYGLGLVSLFMLVMNLFYTSLILPLFNKLKPLEDGELKERIVAYSNSVGFPLKNIFVIDGSKRSTKANAFFSGLGKQKKIVLYDTLIEKHTTEELVAVLAHEVGHYKKKHIVMSLLISVVQLAITFYVLSLFMFNENLSLALGGNQLAIHLNFIAFGLLYTPISRLTGLLMNALSRKNEYEADAFAASTYAAQPLMTALKKLSASSLSNLSPHPAYVFVHYSHPPLLQRLEAMEKLAKES</sequence>
<keyword evidence="7" id="KW-0812">Transmembrane</keyword>
<dbReference type="Proteomes" id="UP000658258">
    <property type="component" value="Unassembled WGS sequence"/>
</dbReference>
<evidence type="ECO:0000256" key="6">
    <source>
        <dbReference type="RuleBase" id="RU003983"/>
    </source>
</evidence>
<dbReference type="EMBL" id="BNAG01000003">
    <property type="protein sequence ID" value="GHE65341.1"/>
    <property type="molecule type" value="Genomic_DNA"/>
</dbReference>
<evidence type="ECO:0000259" key="8">
    <source>
        <dbReference type="Pfam" id="PF01435"/>
    </source>
</evidence>
<organism evidence="10 11">
    <name type="scientific">Roseivirga thermotolerans</name>
    <dbReference type="NCBI Taxonomy" id="1758176"/>
    <lineage>
        <taxon>Bacteria</taxon>
        <taxon>Pseudomonadati</taxon>
        <taxon>Bacteroidota</taxon>
        <taxon>Cytophagia</taxon>
        <taxon>Cytophagales</taxon>
        <taxon>Roseivirgaceae</taxon>
        <taxon>Roseivirga</taxon>
    </lineage>
</organism>
<protein>
    <submittedName>
        <fullName evidence="10">Peptidase M48</fullName>
    </submittedName>
</protein>
<evidence type="ECO:0000256" key="2">
    <source>
        <dbReference type="ARBA" id="ARBA00022723"/>
    </source>
</evidence>
<dbReference type="Gene3D" id="3.30.2010.10">
    <property type="entry name" value="Metalloproteases ('zincins'), catalytic domain"/>
    <property type="match status" value="1"/>
</dbReference>
<keyword evidence="3 6" id="KW-0378">Hydrolase</keyword>
<feature type="transmembrane region" description="Helical" evidence="7">
    <location>
        <begin position="148"/>
        <end position="168"/>
    </location>
</feature>
<evidence type="ECO:0000256" key="5">
    <source>
        <dbReference type="ARBA" id="ARBA00023049"/>
    </source>
</evidence>
<evidence type="ECO:0000256" key="7">
    <source>
        <dbReference type="SAM" id="Phobius"/>
    </source>
</evidence>
<feature type="transmembrane region" description="Helical" evidence="7">
    <location>
        <begin position="98"/>
        <end position="127"/>
    </location>
</feature>
<feature type="transmembrane region" description="Helical" evidence="7">
    <location>
        <begin position="315"/>
        <end position="336"/>
    </location>
</feature>
<name>A0ABQ3I8J7_9BACT</name>
<comment type="caution">
    <text evidence="10">The sequence shown here is derived from an EMBL/GenBank/DDBJ whole genome shotgun (WGS) entry which is preliminary data.</text>
</comment>
<dbReference type="InterPro" id="IPR027057">
    <property type="entry name" value="CAXX_Prtase_1"/>
</dbReference>
<accession>A0ABQ3I8J7</accession>
<keyword evidence="4 6" id="KW-0862">Zinc</keyword>
<dbReference type="Pfam" id="PF16491">
    <property type="entry name" value="Peptidase_M48_N"/>
    <property type="match status" value="1"/>
</dbReference>
<evidence type="ECO:0000259" key="9">
    <source>
        <dbReference type="Pfam" id="PF16491"/>
    </source>
</evidence>
<gene>
    <name evidence="10" type="ORF">GCM10011340_20540</name>
</gene>
<keyword evidence="5 6" id="KW-0482">Metalloprotease</keyword>
<evidence type="ECO:0000313" key="10">
    <source>
        <dbReference type="EMBL" id="GHE65341.1"/>
    </source>
</evidence>
<reference evidence="11" key="1">
    <citation type="journal article" date="2019" name="Int. J. Syst. Evol. Microbiol.">
        <title>The Global Catalogue of Microorganisms (GCM) 10K type strain sequencing project: providing services to taxonomists for standard genome sequencing and annotation.</title>
        <authorList>
            <consortium name="The Broad Institute Genomics Platform"/>
            <consortium name="The Broad Institute Genome Sequencing Center for Infectious Disease"/>
            <person name="Wu L."/>
            <person name="Ma J."/>
        </authorList>
    </citation>
    <scope>NUCLEOTIDE SEQUENCE [LARGE SCALE GENOMIC DNA]</scope>
    <source>
        <strain evidence="11">CGMCC 1.15111</strain>
    </source>
</reference>
<keyword evidence="1 6" id="KW-0645">Protease</keyword>
<evidence type="ECO:0000313" key="11">
    <source>
        <dbReference type="Proteomes" id="UP000658258"/>
    </source>
</evidence>
<feature type="transmembrane region" description="Helical" evidence="7">
    <location>
        <begin position="286"/>
        <end position="309"/>
    </location>
</feature>
<dbReference type="CDD" id="cd07343">
    <property type="entry name" value="M48A_Zmpste24p_like"/>
    <property type="match status" value="1"/>
</dbReference>
<evidence type="ECO:0000256" key="1">
    <source>
        <dbReference type="ARBA" id="ARBA00022670"/>
    </source>
</evidence>
<keyword evidence="2" id="KW-0479">Metal-binding</keyword>
<feature type="transmembrane region" description="Helical" evidence="7">
    <location>
        <begin position="62"/>
        <end position="86"/>
    </location>
</feature>
<feature type="transmembrane region" description="Helical" evidence="7">
    <location>
        <begin position="174"/>
        <end position="198"/>
    </location>
</feature>
<dbReference type="RefSeq" id="WP_189630172.1">
    <property type="nucleotide sequence ID" value="NZ_BNAG01000003.1"/>
</dbReference>
<proteinExistence type="inferred from homology"/>
<evidence type="ECO:0000256" key="3">
    <source>
        <dbReference type="ARBA" id="ARBA00022801"/>
    </source>
</evidence>
<dbReference type="Pfam" id="PF01435">
    <property type="entry name" value="Peptidase_M48"/>
    <property type="match status" value="1"/>
</dbReference>
<keyword evidence="11" id="KW-1185">Reference proteome</keyword>
<keyword evidence="7" id="KW-0472">Membrane</keyword>
<feature type="domain" description="CAAX prenyl protease 1 N-terminal" evidence="9">
    <location>
        <begin position="26"/>
        <end position="203"/>
    </location>
</feature>
<comment type="similarity">
    <text evidence="6">Belongs to the peptidase M48 family.</text>
</comment>
<comment type="cofactor">
    <cofactor evidence="6">
        <name>Zn(2+)</name>
        <dbReference type="ChEBI" id="CHEBI:29105"/>
    </cofactor>
    <text evidence="6">Binds 1 zinc ion per subunit.</text>
</comment>
<evidence type="ECO:0000256" key="4">
    <source>
        <dbReference type="ARBA" id="ARBA00022833"/>
    </source>
</evidence>
<dbReference type="InterPro" id="IPR001915">
    <property type="entry name" value="Peptidase_M48"/>
</dbReference>